<reference evidence="1 2" key="1">
    <citation type="submission" date="2021-03" db="EMBL/GenBank/DDBJ databases">
        <authorList>
            <person name="Peeters C."/>
        </authorList>
    </citation>
    <scope>NUCLEOTIDE SEQUENCE [LARGE SCALE GENOMIC DNA]</scope>
    <source>
        <strain evidence="1 2">LMG 26411</strain>
    </source>
</reference>
<organism evidence="1 2">
    <name type="scientific">Cupriavidus numazuensis</name>
    <dbReference type="NCBI Taxonomy" id="221992"/>
    <lineage>
        <taxon>Bacteria</taxon>
        <taxon>Pseudomonadati</taxon>
        <taxon>Pseudomonadota</taxon>
        <taxon>Betaproteobacteria</taxon>
        <taxon>Burkholderiales</taxon>
        <taxon>Burkholderiaceae</taxon>
        <taxon>Cupriavidus</taxon>
    </lineage>
</organism>
<dbReference type="PROSITE" id="PS51257">
    <property type="entry name" value="PROKAR_LIPOPROTEIN"/>
    <property type="match status" value="1"/>
</dbReference>
<comment type="caution">
    <text evidence="1">The sequence shown here is derived from an EMBL/GenBank/DDBJ whole genome shotgun (WGS) entry which is preliminary data.</text>
</comment>
<protein>
    <recommendedName>
        <fullName evidence="3">Type VI secretion system lipoprotein TssJ</fullName>
    </recommendedName>
</protein>
<name>A0ABM8TVV2_9BURK</name>
<dbReference type="RefSeq" id="WP_211958517.1">
    <property type="nucleotide sequence ID" value="NZ_CAJPVI010000094.1"/>
</dbReference>
<accession>A0ABM8TVV2</accession>
<evidence type="ECO:0000313" key="1">
    <source>
        <dbReference type="EMBL" id="CAG2160819.1"/>
    </source>
</evidence>
<sequence length="170" mass="18133">MKVVSIWRGIARRAGGLLLAGTLAASTVLLGGCAAPSFLSFKGERVKWKQVVLNAADDANGNSPVAVDVVLVSDEALQGRLVDLPASKWFAGRTDLSNTYPGSLRIRSWELVPGQRLEVPPQDFEGPRVTAVFVFANYPEPGAHRVRIDQFSGTLAVQLNSSAVSVSTSK</sequence>
<gene>
    <name evidence="1" type="ORF">LMG26411_07786</name>
</gene>
<evidence type="ECO:0000313" key="2">
    <source>
        <dbReference type="Proteomes" id="UP000672657"/>
    </source>
</evidence>
<dbReference type="Proteomes" id="UP000672657">
    <property type="component" value="Unassembled WGS sequence"/>
</dbReference>
<evidence type="ECO:0008006" key="3">
    <source>
        <dbReference type="Google" id="ProtNLM"/>
    </source>
</evidence>
<keyword evidence="2" id="KW-1185">Reference proteome</keyword>
<dbReference type="EMBL" id="CAJPVI010000094">
    <property type="protein sequence ID" value="CAG2160819.1"/>
    <property type="molecule type" value="Genomic_DNA"/>
</dbReference>
<proteinExistence type="predicted"/>